<dbReference type="EMBL" id="CP012672">
    <property type="protein sequence ID" value="AUX30244.1"/>
    <property type="molecule type" value="Genomic_DNA"/>
</dbReference>
<dbReference type="Proteomes" id="UP000295497">
    <property type="component" value="Chromosome"/>
</dbReference>
<evidence type="ECO:0000313" key="1">
    <source>
        <dbReference type="EMBL" id="AUX30244.1"/>
    </source>
</evidence>
<name>A0A4P2QJT4_SORCE</name>
<evidence type="ECO:0000313" key="2">
    <source>
        <dbReference type="Proteomes" id="UP000295497"/>
    </source>
</evidence>
<gene>
    <name evidence="1" type="ORF">SOCE836_023430</name>
</gene>
<proteinExistence type="predicted"/>
<sequence>MTGPVNRVLPGGGFHTPLMPYLLSSSRDAVSYHPTDHRGDYGGGVRCARAP</sequence>
<protein>
    <submittedName>
        <fullName evidence="1">Uncharacterized protein</fullName>
    </submittedName>
</protein>
<organism evidence="1 2">
    <name type="scientific">Sorangium cellulosum</name>
    <name type="common">Polyangium cellulosum</name>
    <dbReference type="NCBI Taxonomy" id="56"/>
    <lineage>
        <taxon>Bacteria</taxon>
        <taxon>Pseudomonadati</taxon>
        <taxon>Myxococcota</taxon>
        <taxon>Polyangia</taxon>
        <taxon>Polyangiales</taxon>
        <taxon>Polyangiaceae</taxon>
        <taxon>Sorangium</taxon>
    </lineage>
</organism>
<reference evidence="1 2" key="1">
    <citation type="submission" date="2015-09" db="EMBL/GenBank/DDBJ databases">
        <title>Sorangium comparison.</title>
        <authorList>
            <person name="Zaburannyi N."/>
            <person name="Bunk B."/>
            <person name="Overmann J."/>
            <person name="Mueller R."/>
        </authorList>
    </citation>
    <scope>NUCLEOTIDE SEQUENCE [LARGE SCALE GENOMIC DNA]</scope>
    <source>
        <strain evidence="1 2">So ce836</strain>
    </source>
</reference>
<accession>A0A4P2QJT4</accession>
<dbReference type="AlphaFoldDB" id="A0A4P2QJT4"/>